<dbReference type="AlphaFoldDB" id="A0A6A5U8N0"/>
<dbReference type="GO" id="GO:0016616">
    <property type="term" value="F:oxidoreductase activity, acting on the CH-OH group of donors, NAD or NADP as acceptor"/>
    <property type="evidence" value="ECO:0007669"/>
    <property type="project" value="TreeGrafter"/>
</dbReference>
<dbReference type="GO" id="GO:0005737">
    <property type="term" value="C:cytoplasm"/>
    <property type="evidence" value="ECO:0007669"/>
    <property type="project" value="TreeGrafter"/>
</dbReference>
<evidence type="ECO:0000256" key="1">
    <source>
        <dbReference type="ARBA" id="ARBA00006484"/>
    </source>
</evidence>
<keyword evidence="2" id="KW-0521">NADP</keyword>
<protein>
    <submittedName>
        <fullName evidence="4">NAD(P)-binding protein</fullName>
    </submittedName>
</protein>
<keyword evidence="3" id="KW-0560">Oxidoreductase</keyword>
<dbReference type="PANTHER" id="PTHR44229:SF4">
    <property type="entry name" value="15-HYDROXYPROSTAGLANDIN DEHYDROGENASE [NAD(+)]"/>
    <property type="match status" value="1"/>
</dbReference>
<accession>A0A6A5U8N0</accession>
<keyword evidence="5" id="KW-1185">Reference proteome</keyword>
<evidence type="ECO:0000256" key="2">
    <source>
        <dbReference type="ARBA" id="ARBA00022857"/>
    </source>
</evidence>
<dbReference type="InterPro" id="IPR020904">
    <property type="entry name" value="Sc_DH/Rdtase_CS"/>
</dbReference>
<organism evidence="4 5">
    <name type="scientific">Byssothecium circinans</name>
    <dbReference type="NCBI Taxonomy" id="147558"/>
    <lineage>
        <taxon>Eukaryota</taxon>
        <taxon>Fungi</taxon>
        <taxon>Dikarya</taxon>
        <taxon>Ascomycota</taxon>
        <taxon>Pezizomycotina</taxon>
        <taxon>Dothideomycetes</taxon>
        <taxon>Pleosporomycetidae</taxon>
        <taxon>Pleosporales</taxon>
        <taxon>Massarineae</taxon>
        <taxon>Massarinaceae</taxon>
        <taxon>Byssothecium</taxon>
    </lineage>
</organism>
<dbReference type="Gene3D" id="3.40.50.720">
    <property type="entry name" value="NAD(P)-binding Rossmann-like Domain"/>
    <property type="match status" value="1"/>
</dbReference>
<proteinExistence type="inferred from homology"/>
<dbReference type="InterPro" id="IPR036291">
    <property type="entry name" value="NAD(P)-bd_dom_sf"/>
</dbReference>
<dbReference type="OrthoDB" id="5296at2759"/>
<dbReference type="Proteomes" id="UP000800035">
    <property type="component" value="Unassembled WGS sequence"/>
</dbReference>
<name>A0A6A5U8N0_9PLEO</name>
<dbReference type="PRINTS" id="PR00081">
    <property type="entry name" value="GDHRDH"/>
</dbReference>
<dbReference type="SUPFAM" id="SSF51735">
    <property type="entry name" value="NAD(P)-binding Rossmann-fold domains"/>
    <property type="match status" value="1"/>
</dbReference>
<dbReference type="PROSITE" id="PS00061">
    <property type="entry name" value="ADH_SHORT"/>
    <property type="match status" value="1"/>
</dbReference>
<gene>
    <name evidence="4" type="ORF">CC80DRAFT_581018</name>
</gene>
<evidence type="ECO:0000313" key="4">
    <source>
        <dbReference type="EMBL" id="KAF1961034.1"/>
    </source>
</evidence>
<evidence type="ECO:0000256" key="3">
    <source>
        <dbReference type="ARBA" id="ARBA00023002"/>
    </source>
</evidence>
<dbReference type="InterPro" id="IPR002347">
    <property type="entry name" value="SDR_fam"/>
</dbReference>
<reference evidence="4" key="1">
    <citation type="journal article" date="2020" name="Stud. Mycol.">
        <title>101 Dothideomycetes genomes: a test case for predicting lifestyles and emergence of pathogens.</title>
        <authorList>
            <person name="Haridas S."/>
            <person name="Albert R."/>
            <person name="Binder M."/>
            <person name="Bloem J."/>
            <person name="Labutti K."/>
            <person name="Salamov A."/>
            <person name="Andreopoulos B."/>
            <person name="Baker S."/>
            <person name="Barry K."/>
            <person name="Bills G."/>
            <person name="Bluhm B."/>
            <person name="Cannon C."/>
            <person name="Castanera R."/>
            <person name="Culley D."/>
            <person name="Daum C."/>
            <person name="Ezra D."/>
            <person name="Gonzalez J."/>
            <person name="Henrissat B."/>
            <person name="Kuo A."/>
            <person name="Liang C."/>
            <person name="Lipzen A."/>
            <person name="Lutzoni F."/>
            <person name="Magnuson J."/>
            <person name="Mondo S."/>
            <person name="Nolan M."/>
            <person name="Ohm R."/>
            <person name="Pangilinan J."/>
            <person name="Park H.-J."/>
            <person name="Ramirez L."/>
            <person name="Alfaro M."/>
            <person name="Sun H."/>
            <person name="Tritt A."/>
            <person name="Yoshinaga Y."/>
            <person name="Zwiers L.-H."/>
            <person name="Turgeon B."/>
            <person name="Goodwin S."/>
            <person name="Spatafora J."/>
            <person name="Crous P."/>
            <person name="Grigoriev I."/>
        </authorList>
    </citation>
    <scope>NUCLEOTIDE SEQUENCE</scope>
    <source>
        <strain evidence="4">CBS 675.92</strain>
    </source>
</reference>
<comment type="similarity">
    <text evidence="1">Belongs to the short-chain dehydrogenases/reductases (SDR) family.</text>
</comment>
<dbReference type="EMBL" id="ML976982">
    <property type="protein sequence ID" value="KAF1961034.1"/>
    <property type="molecule type" value="Genomic_DNA"/>
</dbReference>
<dbReference type="PANTHER" id="PTHR44229">
    <property type="entry name" value="15-HYDROXYPROSTAGLANDIN DEHYDROGENASE [NAD(+)]"/>
    <property type="match status" value="1"/>
</dbReference>
<dbReference type="Pfam" id="PF00106">
    <property type="entry name" value="adh_short"/>
    <property type="match status" value="1"/>
</dbReference>
<sequence>MASIDFPLKGKIILITGGGSGIGLSLTRQSAALGACVLVADLRTTADFDKLASSDPNIVYMQTDVTKWSDFQKLFAVCEEKWNDVPDAYGICAGVFEPPFSNFWQDPEDEETEGGYKQVRINLDHPMKLTRMAIKKSLGRGKRASVCIIASMSGYAANIALPIYTATKHAILGFVKSVGPSEALTGVKITTICPSLVNTPLIDSQKRKQFNFSEGQGLSPDVVAKNMLKLIQEKELGSGTVLEVAAEGTRVIPEWYARFPFCFP</sequence>
<evidence type="ECO:0000313" key="5">
    <source>
        <dbReference type="Proteomes" id="UP000800035"/>
    </source>
</evidence>